<dbReference type="AlphaFoldDB" id="A0A0W8ERD7"/>
<name>A0A0W8ERD7_9ZZZZ</name>
<gene>
    <name evidence="1" type="ORF">ASZ90_016487</name>
</gene>
<protein>
    <submittedName>
        <fullName evidence="1">Uncharacterized protein</fullName>
    </submittedName>
</protein>
<organism evidence="1">
    <name type="scientific">hydrocarbon metagenome</name>
    <dbReference type="NCBI Taxonomy" id="938273"/>
    <lineage>
        <taxon>unclassified sequences</taxon>
        <taxon>metagenomes</taxon>
        <taxon>ecological metagenomes</taxon>
    </lineage>
</organism>
<dbReference type="EMBL" id="LNQE01001734">
    <property type="protein sequence ID" value="KUG11099.1"/>
    <property type="molecule type" value="Genomic_DNA"/>
</dbReference>
<proteinExistence type="predicted"/>
<accession>A0A0W8ERD7</accession>
<comment type="caution">
    <text evidence="1">The sequence shown here is derived from an EMBL/GenBank/DDBJ whole genome shotgun (WGS) entry which is preliminary data.</text>
</comment>
<sequence>MRLFWTFSFSPRLSLVTVLKRTVICLTVEPVEDTSLGLMV</sequence>
<evidence type="ECO:0000313" key="1">
    <source>
        <dbReference type="EMBL" id="KUG11099.1"/>
    </source>
</evidence>
<reference evidence="1" key="1">
    <citation type="journal article" date="2015" name="Proc. Natl. Acad. Sci. U.S.A.">
        <title>Networks of energetic and metabolic interactions define dynamics in microbial communities.</title>
        <authorList>
            <person name="Embree M."/>
            <person name="Liu J.K."/>
            <person name="Al-Bassam M.M."/>
            <person name="Zengler K."/>
        </authorList>
    </citation>
    <scope>NUCLEOTIDE SEQUENCE</scope>
</reference>